<keyword evidence="6" id="KW-0029">Amino-acid transport</keyword>
<reference evidence="14" key="1">
    <citation type="submission" date="2016-06" db="EMBL/GenBank/DDBJ databases">
        <title>Parallel loss of symbiosis genes in relatives of nitrogen-fixing non-legume Parasponia.</title>
        <authorList>
            <person name="Van Velzen R."/>
            <person name="Holmer R."/>
            <person name="Bu F."/>
            <person name="Rutten L."/>
            <person name="Van Zeijl A."/>
            <person name="Liu W."/>
            <person name="Santuari L."/>
            <person name="Cao Q."/>
            <person name="Sharma T."/>
            <person name="Shen D."/>
            <person name="Roswanjaya Y."/>
            <person name="Wardhani T."/>
            <person name="Kalhor M.S."/>
            <person name="Jansen J."/>
            <person name="Van den Hoogen J."/>
            <person name="Gungor B."/>
            <person name="Hartog M."/>
            <person name="Hontelez J."/>
            <person name="Verver J."/>
            <person name="Yang W.-C."/>
            <person name="Schijlen E."/>
            <person name="Repin R."/>
            <person name="Schilthuizen M."/>
            <person name="Schranz E."/>
            <person name="Heidstra R."/>
            <person name="Miyata K."/>
            <person name="Fedorova E."/>
            <person name="Kohlen W."/>
            <person name="Bisseling T."/>
            <person name="Smit S."/>
            <person name="Geurts R."/>
        </authorList>
    </citation>
    <scope>NUCLEOTIDE SEQUENCE [LARGE SCALE GENOMIC DNA]</scope>
    <source>
        <strain evidence="14">cv. RG33-2</strain>
    </source>
</reference>
<comment type="function">
    <text evidence="10">Carrier protein involved in proton-driven auxin influx. Mediates the formation of auxin gradient from developing leaves (site of auxin biosynthesis) to tips by contributing to the loading of auxin in vascular tissues and facilitating acropetal (base to tip) auxin transport within inner tissues of the root apex, and basipetal (tip to base) auxin transport within outer tissues of the root apex. May be involved in lateral roots and nodules formation.</text>
</comment>
<evidence type="ECO:0000256" key="7">
    <source>
        <dbReference type="ARBA" id="ARBA00022989"/>
    </source>
</evidence>
<evidence type="ECO:0000256" key="11">
    <source>
        <dbReference type="SAM" id="Phobius"/>
    </source>
</evidence>
<dbReference type="PANTHER" id="PTHR48017">
    <property type="entry name" value="OS05G0424000 PROTEIN-RELATED"/>
    <property type="match status" value="1"/>
</dbReference>
<comment type="subcellular location">
    <subcellularLocation>
        <location evidence="1">Endomembrane system</location>
        <topology evidence="1">Multi-pass membrane protein</topology>
    </subcellularLocation>
</comment>
<dbReference type="OrthoDB" id="40134at2759"/>
<dbReference type="GO" id="GO:0012505">
    <property type="term" value="C:endomembrane system"/>
    <property type="evidence" value="ECO:0007669"/>
    <property type="project" value="UniProtKB-SubCell"/>
</dbReference>
<dbReference type="Proteomes" id="UP000237000">
    <property type="component" value="Unassembled WGS sequence"/>
</dbReference>
<dbReference type="STRING" id="63057.A0A2P5FH72"/>
<keyword evidence="7 11" id="KW-1133">Transmembrane helix</keyword>
<dbReference type="GO" id="GO:0006865">
    <property type="term" value="P:amino acid transport"/>
    <property type="evidence" value="ECO:0007669"/>
    <property type="project" value="UniProtKB-KW"/>
</dbReference>
<comment type="caution">
    <text evidence="13">The sequence shown here is derived from an EMBL/GenBank/DDBJ whole genome shotgun (WGS) entry which is preliminary data.</text>
</comment>
<evidence type="ECO:0000313" key="14">
    <source>
        <dbReference type="Proteomes" id="UP000237000"/>
    </source>
</evidence>
<evidence type="ECO:0000256" key="9">
    <source>
        <dbReference type="ARBA" id="ARBA00023294"/>
    </source>
</evidence>
<dbReference type="GO" id="GO:0009734">
    <property type="term" value="P:auxin-activated signaling pathway"/>
    <property type="evidence" value="ECO:0007669"/>
    <property type="project" value="UniProtKB-KW"/>
</dbReference>
<dbReference type="InParanoid" id="A0A2P5FH72"/>
<comment type="similarity">
    <text evidence="2">Belongs to the amino acid/polyamine transporter 2 family. Amino acid/auxin permease (AAAP) (TC 2.A.18.1) subfamily.</text>
</comment>
<proteinExistence type="inferred from homology"/>
<keyword evidence="9" id="KW-0927">Auxin signaling pathway</keyword>
<dbReference type="InterPro" id="IPR013057">
    <property type="entry name" value="AA_transpt_TM"/>
</dbReference>
<gene>
    <name evidence="13" type="ORF">TorRG33x02_071970</name>
</gene>
<keyword evidence="8 11" id="KW-0472">Membrane</keyword>
<evidence type="ECO:0000256" key="10">
    <source>
        <dbReference type="ARBA" id="ARBA00045588"/>
    </source>
</evidence>
<evidence type="ECO:0000256" key="8">
    <source>
        <dbReference type="ARBA" id="ARBA00023136"/>
    </source>
</evidence>
<evidence type="ECO:0000256" key="1">
    <source>
        <dbReference type="ARBA" id="ARBA00004127"/>
    </source>
</evidence>
<protein>
    <submittedName>
        <fullName evidence="13">Amino acid transporter, transmembrane domain containing protein</fullName>
    </submittedName>
</protein>
<evidence type="ECO:0000313" key="13">
    <source>
        <dbReference type="EMBL" id="PON97147.1"/>
    </source>
</evidence>
<dbReference type="Pfam" id="PF01490">
    <property type="entry name" value="Aa_trans"/>
    <property type="match status" value="1"/>
</dbReference>
<feature type="domain" description="Amino acid transporter transmembrane" evidence="12">
    <location>
        <begin position="45"/>
        <end position="121"/>
    </location>
</feature>
<evidence type="ECO:0000256" key="2">
    <source>
        <dbReference type="ARBA" id="ARBA00005590"/>
    </source>
</evidence>
<accession>A0A2P5FH72</accession>
<dbReference type="GO" id="GO:0015293">
    <property type="term" value="F:symporter activity"/>
    <property type="evidence" value="ECO:0007669"/>
    <property type="project" value="UniProtKB-KW"/>
</dbReference>
<sequence length="129" mass="14375">MGTVSPESARVDVEEGAKVIARETHDILQEDEQRDAGALFVLKSKGSWVHCGYHLTTSTVDPSLLTLPYAFAFLGWTAGILCLVIGIFLTFYSNNLISLVLEHHAELGCRHLRFRDMAHDILEDSNIFT</sequence>
<keyword evidence="3" id="KW-0813">Transport</keyword>
<feature type="transmembrane region" description="Helical" evidence="11">
    <location>
        <begin position="69"/>
        <end position="92"/>
    </location>
</feature>
<organism evidence="13 14">
    <name type="scientific">Trema orientale</name>
    <name type="common">Charcoal tree</name>
    <name type="synonym">Celtis orientalis</name>
    <dbReference type="NCBI Taxonomy" id="63057"/>
    <lineage>
        <taxon>Eukaryota</taxon>
        <taxon>Viridiplantae</taxon>
        <taxon>Streptophyta</taxon>
        <taxon>Embryophyta</taxon>
        <taxon>Tracheophyta</taxon>
        <taxon>Spermatophyta</taxon>
        <taxon>Magnoliopsida</taxon>
        <taxon>eudicotyledons</taxon>
        <taxon>Gunneridae</taxon>
        <taxon>Pentapetalae</taxon>
        <taxon>rosids</taxon>
        <taxon>fabids</taxon>
        <taxon>Rosales</taxon>
        <taxon>Cannabaceae</taxon>
        <taxon>Trema</taxon>
    </lineage>
</organism>
<dbReference type="EMBL" id="JXTC01000034">
    <property type="protein sequence ID" value="PON97147.1"/>
    <property type="molecule type" value="Genomic_DNA"/>
</dbReference>
<keyword evidence="5" id="KW-0769">Symport</keyword>
<dbReference type="AlphaFoldDB" id="A0A2P5FH72"/>
<evidence type="ECO:0000256" key="3">
    <source>
        <dbReference type="ARBA" id="ARBA00022448"/>
    </source>
</evidence>
<name>A0A2P5FH72_TREOI</name>
<evidence type="ECO:0000256" key="6">
    <source>
        <dbReference type="ARBA" id="ARBA00022970"/>
    </source>
</evidence>
<evidence type="ECO:0000256" key="4">
    <source>
        <dbReference type="ARBA" id="ARBA00022692"/>
    </source>
</evidence>
<evidence type="ECO:0000256" key="5">
    <source>
        <dbReference type="ARBA" id="ARBA00022847"/>
    </source>
</evidence>
<keyword evidence="4 11" id="KW-0812">Transmembrane</keyword>
<evidence type="ECO:0000259" key="12">
    <source>
        <dbReference type="Pfam" id="PF01490"/>
    </source>
</evidence>
<keyword evidence="14" id="KW-1185">Reference proteome</keyword>